<dbReference type="AlphaFoldDB" id="A0A7X0P1N8"/>
<evidence type="ECO:0000256" key="2">
    <source>
        <dbReference type="ARBA" id="ARBA00023125"/>
    </source>
</evidence>
<dbReference type="InterPro" id="IPR049445">
    <property type="entry name" value="TetR_SbtR-like_C"/>
</dbReference>
<name>A0A7X0P1N8_9ACTN</name>
<organism evidence="6 7">
    <name type="scientific">Nonomuraea rubra</name>
    <dbReference type="NCBI Taxonomy" id="46180"/>
    <lineage>
        <taxon>Bacteria</taxon>
        <taxon>Bacillati</taxon>
        <taxon>Actinomycetota</taxon>
        <taxon>Actinomycetes</taxon>
        <taxon>Streptosporangiales</taxon>
        <taxon>Streptosporangiaceae</taxon>
        <taxon>Nonomuraea</taxon>
    </lineage>
</organism>
<proteinExistence type="predicted"/>
<feature type="DNA-binding region" description="H-T-H motif" evidence="4">
    <location>
        <begin position="37"/>
        <end position="56"/>
    </location>
</feature>
<keyword evidence="1" id="KW-0805">Transcription regulation</keyword>
<dbReference type="SUPFAM" id="SSF48498">
    <property type="entry name" value="Tetracyclin repressor-like, C-terminal domain"/>
    <property type="match status" value="1"/>
</dbReference>
<dbReference type="InterPro" id="IPR036271">
    <property type="entry name" value="Tet_transcr_reg_TetR-rel_C_sf"/>
</dbReference>
<keyword evidence="2 4" id="KW-0238">DNA-binding</keyword>
<sequence length="184" mass="19406">MSVARPVNKGPRVAARNRAALIAAAREVFASVGYDAPLSLVARTAGVGQGSLYRHFPDRITLALAVFDDGVAELEALAGEPGATLDDVLTLVTEQIIATTAFIDMVDANTADPRALAMRDRVRDVLADKLAEAQRAGTARADLDGDDLLLAVSMLAGVLAKRPAPARRVAAARVWSLLRRGMHA</sequence>
<evidence type="ECO:0000313" key="7">
    <source>
        <dbReference type="Proteomes" id="UP000565579"/>
    </source>
</evidence>
<accession>A0A7X0P1N8</accession>
<dbReference type="Gene3D" id="1.10.357.10">
    <property type="entry name" value="Tetracycline Repressor, domain 2"/>
    <property type="match status" value="1"/>
</dbReference>
<dbReference type="PANTHER" id="PTHR30055:SF234">
    <property type="entry name" value="HTH-TYPE TRANSCRIPTIONAL REGULATOR BETI"/>
    <property type="match status" value="1"/>
</dbReference>
<dbReference type="PRINTS" id="PR00455">
    <property type="entry name" value="HTHTETR"/>
</dbReference>
<dbReference type="PROSITE" id="PS50977">
    <property type="entry name" value="HTH_TETR_2"/>
    <property type="match status" value="1"/>
</dbReference>
<feature type="domain" description="HTH tetR-type" evidence="5">
    <location>
        <begin position="15"/>
        <end position="74"/>
    </location>
</feature>
<evidence type="ECO:0000259" key="5">
    <source>
        <dbReference type="PROSITE" id="PS50977"/>
    </source>
</evidence>
<gene>
    <name evidence="6" type="ORF">HD593_008441</name>
</gene>
<dbReference type="Pfam" id="PF21597">
    <property type="entry name" value="TetR_C_43"/>
    <property type="match status" value="1"/>
</dbReference>
<dbReference type="SUPFAM" id="SSF46689">
    <property type="entry name" value="Homeodomain-like"/>
    <property type="match status" value="1"/>
</dbReference>
<dbReference type="GO" id="GO:0000976">
    <property type="term" value="F:transcription cis-regulatory region binding"/>
    <property type="evidence" value="ECO:0007669"/>
    <property type="project" value="TreeGrafter"/>
</dbReference>
<dbReference type="Proteomes" id="UP000565579">
    <property type="component" value="Unassembled WGS sequence"/>
</dbReference>
<protein>
    <submittedName>
        <fullName evidence="6">AcrR family transcriptional regulator</fullName>
    </submittedName>
</protein>
<dbReference type="InterPro" id="IPR009057">
    <property type="entry name" value="Homeodomain-like_sf"/>
</dbReference>
<dbReference type="EMBL" id="JACHMI010000001">
    <property type="protein sequence ID" value="MBB6553646.1"/>
    <property type="molecule type" value="Genomic_DNA"/>
</dbReference>
<dbReference type="RefSeq" id="WP_185107968.1">
    <property type="nucleotide sequence ID" value="NZ_BAAAXY010000160.1"/>
</dbReference>
<evidence type="ECO:0000256" key="1">
    <source>
        <dbReference type="ARBA" id="ARBA00023015"/>
    </source>
</evidence>
<dbReference type="InterPro" id="IPR050109">
    <property type="entry name" value="HTH-type_TetR-like_transc_reg"/>
</dbReference>
<keyword evidence="7" id="KW-1185">Reference proteome</keyword>
<keyword evidence="3" id="KW-0804">Transcription</keyword>
<dbReference type="GO" id="GO:0003700">
    <property type="term" value="F:DNA-binding transcription factor activity"/>
    <property type="evidence" value="ECO:0007669"/>
    <property type="project" value="TreeGrafter"/>
</dbReference>
<comment type="caution">
    <text evidence="6">The sequence shown here is derived from an EMBL/GenBank/DDBJ whole genome shotgun (WGS) entry which is preliminary data.</text>
</comment>
<evidence type="ECO:0000256" key="4">
    <source>
        <dbReference type="PROSITE-ProRule" id="PRU00335"/>
    </source>
</evidence>
<dbReference type="InterPro" id="IPR001647">
    <property type="entry name" value="HTH_TetR"/>
</dbReference>
<reference evidence="6 7" key="1">
    <citation type="submission" date="2020-08" db="EMBL/GenBank/DDBJ databases">
        <title>Sequencing the genomes of 1000 actinobacteria strains.</title>
        <authorList>
            <person name="Klenk H.-P."/>
        </authorList>
    </citation>
    <scope>NUCLEOTIDE SEQUENCE [LARGE SCALE GENOMIC DNA]</scope>
    <source>
        <strain evidence="6 7">DSM 43768</strain>
    </source>
</reference>
<evidence type="ECO:0000313" key="6">
    <source>
        <dbReference type="EMBL" id="MBB6553646.1"/>
    </source>
</evidence>
<evidence type="ECO:0000256" key="3">
    <source>
        <dbReference type="ARBA" id="ARBA00023163"/>
    </source>
</evidence>
<dbReference type="Pfam" id="PF00440">
    <property type="entry name" value="TetR_N"/>
    <property type="match status" value="1"/>
</dbReference>
<dbReference type="PANTHER" id="PTHR30055">
    <property type="entry name" value="HTH-TYPE TRANSCRIPTIONAL REGULATOR RUTR"/>
    <property type="match status" value="1"/>
</dbReference>